<sequence length="117" mass="13137">NAYIKWSRADGLPLQRYAEGNVLRITNARLQDSGKYKCEIQGHDSFRGSDYVKLNVERASRNPEIIIEQTSPANDRSIMQGDSVDLECKPSVNVNVTWTKLGGSIAMNVLINDKLLR</sequence>
<dbReference type="PROSITE" id="PS50835">
    <property type="entry name" value="IG_LIKE"/>
    <property type="match status" value="1"/>
</dbReference>
<reference evidence="3" key="1">
    <citation type="submission" date="2025-08" db="UniProtKB">
        <authorList>
            <consortium name="RefSeq"/>
        </authorList>
    </citation>
    <scope>IDENTIFICATION</scope>
</reference>
<evidence type="ECO:0000313" key="2">
    <source>
        <dbReference type="Proteomes" id="UP000079169"/>
    </source>
</evidence>
<dbReference type="PaxDb" id="121845-A0A1S3DJP7"/>
<dbReference type="RefSeq" id="XP_008482402.1">
    <property type="nucleotide sequence ID" value="XM_008484180.1"/>
</dbReference>
<feature type="domain" description="Ig-like" evidence="1">
    <location>
        <begin position="1"/>
        <end position="55"/>
    </location>
</feature>
<dbReference type="KEGG" id="dci:103519099"/>
<gene>
    <name evidence="3" type="primary">LOC103519099</name>
</gene>
<accession>A0A1S3DJP7</accession>
<organism evidence="2 3">
    <name type="scientific">Diaphorina citri</name>
    <name type="common">Asian citrus psyllid</name>
    <dbReference type="NCBI Taxonomy" id="121845"/>
    <lineage>
        <taxon>Eukaryota</taxon>
        <taxon>Metazoa</taxon>
        <taxon>Ecdysozoa</taxon>
        <taxon>Arthropoda</taxon>
        <taxon>Hexapoda</taxon>
        <taxon>Insecta</taxon>
        <taxon>Pterygota</taxon>
        <taxon>Neoptera</taxon>
        <taxon>Paraneoptera</taxon>
        <taxon>Hemiptera</taxon>
        <taxon>Sternorrhyncha</taxon>
        <taxon>Psylloidea</taxon>
        <taxon>Psyllidae</taxon>
        <taxon>Diaphorininae</taxon>
        <taxon>Diaphorina</taxon>
    </lineage>
</organism>
<dbReference type="PANTHER" id="PTHR46013:SF7">
    <property type="entry name" value="IG-LIKE DOMAIN-CONTAINING PROTEIN"/>
    <property type="match status" value="1"/>
</dbReference>
<dbReference type="Gene3D" id="2.60.40.10">
    <property type="entry name" value="Immunoglobulins"/>
    <property type="match status" value="1"/>
</dbReference>
<dbReference type="AlphaFoldDB" id="A0A1S3DJP7"/>
<feature type="non-terminal residue" evidence="3">
    <location>
        <position position="1"/>
    </location>
</feature>
<dbReference type="InterPro" id="IPR007110">
    <property type="entry name" value="Ig-like_dom"/>
</dbReference>
<dbReference type="GeneID" id="103519099"/>
<keyword evidence="2" id="KW-1185">Reference proteome</keyword>
<dbReference type="Proteomes" id="UP000079169">
    <property type="component" value="Unplaced"/>
</dbReference>
<evidence type="ECO:0000259" key="1">
    <source>
        <dbReference type="PROSITE" id="PS50835"/>
    </source>
</evidence>
<name>A0A1S3DJP7_DIACI</name>
<dbReference type="SUPFAM" id="SSF48726">
    <property type="entry name" value="Immunoglobulin"/>
    <property type="match status" value="1"/>
</dbReference>
<protein>
    <submittedName>
        <fullName evidence="3">Basement membrane-specific heparan sulfate proteoglycan core protein-like</fullName>
    </submittedName>
</protein>
<dbReference type="InterPro" id="IPR036179">
    <property type="entry name" value="Ig-like_dom_sf"/>
</dbReference>
<dbReference type="PANTHER" id="PTHR46013">
    <property type="entry name" value="VASCULAR CELL ADHESION MOLECULE 1"/>
    <property type="match status" value="1"/>
</dbReference>
<proteinExistence type="predicted"/>
<dbReference type="OMA" id="PGHDQSY"/>
<dbReference type="InterPro" id="IPR013783">
    <property type="entry name" value="Ig-like_fold"/>
</dbReference>
<evidence type="ECO:0000313" key="3">
    <source>
        <dbReference type="RefSeq" id="XP_008482402.1"/>
    </source>
</evidence>